<reference evidence="3 4" key="1">
    <citation type="submission" date="2018-10" db="EMBL/GenBank/DDBJ databases">
        <title>Comparative analysis of microorganisms from saline springs in Andes Mountain Range, Colombia.</title>
        <authorList>
            <person name="Rubin E."/>
        </authorList>
    </citation>
    <scope>NUCLEOTIDE SEQUENCE [LARGE SCALE GENOMIC DNA]</scope>
    <source>
        <strain evidence="3 4">USBA 36</strain>
    </source>
</reference>
<dbReference type="AlphaFoldDB" id="A0A420WPE3"/>
<dbReference type="GO" id="GO:0016787">
    <property type="term" value="F:hydrolase activity"/>
    <property type="evidence" value="ECO:0007669"/>
    <property type="project" value="UniProtKB-KW"/>
</dbReference>
<gene>
    <name evidence="3" type="ORF">BCL74_0561</name>
</gene>
<evidence type="ECO:0000313" key="3">
    <source>
        <dbReference type="EMBL" id="RKQ72792.1"/>
    </source>
</evidence>
<dbReference type="PANTHER" id="PTHR35563:SF2">
    <property type="entry name" value="BARREL METAL-DEPENDENT HYDROLASE, PUTATIVE (AFU_ORTHOLOGUE AFUA_1G16240)-RELATED"/>
    <property type="match status" value="1"/>
</dbReference>
<feature type="domain" description="Amidohydrolase-related" evidence="2">
    <location>
        <begin position="30"/>
        <end position="293"/>
    </location>
</feature>
<dbReference type="Gene3D" id="3.20.20.140">
    <property type="entry name" value="Metal-dependent hydrolases"/>
    <property type="match status" value="1"/>
</dbReference>
<dbReference type="SUPFAM" id="SSF51556">
    <property type="entry name" value="Metallo-dependent hydrolases"/>
    <property type="match status" value="1"/>
</dbReference>
<dbReference type="Pfam" id="PF04909">
    <property type="entry name" value="Amidohydro_2"/>
    <property type="match status" value="1"/>
</dbReference>
<protein>
    <submittedName>
        <fullName evidence="3">Putative TIM-barrel fold metal-dependent hydrolase</fullName>
    </submittedName>
</protein>
<proteinExistence type="predicted"/>
<evidence type="ECO:0000313" key="4">
    <source>
        <dbReference type="Proteomes" id="UP000277424"/>
    </source>
</evidence>
<dbReference type="EMBL" id="RBIG01000001">
    <property type="protein sequence ID" value="RKQ72792.1"/>
    <property type="molecule type" value="Genomic_DNA"/>
</dbReference>
<dbReference type="InterPro" id="IPR052358">
    <property type="entry name" value="Aro_Compnd_Degr_Hydrolases"/>
</dbReference>
<evidence type="ECO:0000259" key="2">
    <source>
        <dbReference type="Pfam" id="PF04909"/>
    </source>
</evidence>
<dbReference type="InterPro" id="IPR032466">
    <property type="entry name" value="Metal_Hydrolase"/>
</dbReference>
<dbReference type="RefSeq" id="WP_121217383.1">
    <property type="nucleotide sequence ID" value="NZ_RBIG01000001.1"/>
</dbReference>
<dbReference type="InterPro" id="IPR006680">
    <property type="entry name" value="Amidohydro-rel"/>
</dbReference>
<sequence length="298" mass="32583">MSAATDDAPPIPGPDRKPRKPKLALPPGSCDCHAHVFGPMARFPYSTPRSYTPPDSPLAEYLAMHDTLGVQRGVLVQPSVYGTDNDAMMEALHAHPDRLRGVAVVEPTISEAELKALHAGGVRGVRVNVLFKGGVPISAARPLAERIAPYGWHVQFLIDVSNHPRLDEELADFPTPVVIDHMGHCDVAKTATDPGFAALLRLLDGGRCWVKLSGPYRITARKAVPFDDVTQVARTLVARRPDRMVWGTDWPHPSIKTEMPNDGDLVDMLADWVPDAATRQRILVDNPAALYDFPPLKN</sequence>
<dbReference type="PANTHER" id="PTHR35563">
    <property type="entry name" value="BARREL METAL-DEPENDENT HYDROLASE, PUTATIVE (AFU_ORTHOLOGUE AFUA_1G16240)-RELATED"/>
    <property type="match status" value="1"/>
</dbReference>
<keyword evidence="3" id="KW-0378">Hydrolase</keyword>
<feature type="region of interest" description="Disordered" evidence="1">
    <location>
        <begin position="1"/>
        <end position="25"/>
    </location>
</feature>
<dbReference type="OrthoDB" id="9787654at2"/>
<name>A0A420WPE3_9PROT</name>
<organism evidence="3 4">
    <name type="scientific">Oceanibaculum indicum</name>
    <dbReference type="NCBI Taxonomy" id="526216"/>
    <lineage>
        <taxon>Bacteria</taxon>
        <taxon>Pseudomonadati</taxon>
        <taxon>Pseudomonadota</taxon>
        <taxon>Alphaproteobacteria</taxon>
        <taxon>Rhodospirillales</taxon>
        <taxon>Oceanibaculaceae</taxon>
        <taxon>Oceanibaculum</taxon>
    </lineage>
</organism>
<dbReference type="Proteomes" id="UP000277424">
    <property type="component" value="Unassembled WGS sequence"/>
</dbReference>
<comment type="caution">
    <text evidence="3">The sequence shown here is derived from an EMBL/GenBank/DDBJ whole genome shotgun (WGS) entry which is preliminary data.</text>
</comment>
<accession>A0A420WPE3</accession>
<evidence type="ECO:0000256" key="1">
    <source>
        <dbReference type="SAM" id="MobiDB-lite"/>
    </source>
</evidence>